<gene>
    <name evidence="10" type="ORF">E4634_12720</name>
</gene>
<dbReference type="NCBIfam" id="TIGR03506">
    <property type="entry name" value="FlgEFG_subfam"/>
    <property type="match status" value="1"/>
</dbReference>
<evidence type="ECO:0000259" key="8">
    <source>
        <dbReference type="Pfam" id="PF07559"/>
    </source>
</evidence>
<proteinExistence type="inferred from homology"/>
<organism evidence="10 11">
    <name type="scientific">Mangrovimicrobium sediminis</name>
    <dbReference type="NCBI Taxonomy" id="2562682"/>
    <lineage>
        <taxon>Bacteria</taxon>
        <taxon>Pseudomonadati</taxon>
        <taxon>Pseudomonadota</taxon>
        <taxon>Gammaproteobacteria</taxon>
        <taxon>Cellvibrionales</taxon>
        <taxon>Halieaceae</taxon>
        <taxon>Mangrovimicrobium</taxon>
    </lineage>
</organism>
<keyword evidence="10" id="KW-0969">Cilium</keyword>
<dbReference type="SUPFAM" id="SSF117143">
    <property type="entry name" value="Flagellar hook protein flgE"/>
    <property type="match status" value="1"/>
</dbReference>
<dbReference type="OrthoDB" id="8578401at2"/>
<dbReference type="Pfam" id="PF22692">
    <property type="entry name" value="LlgE_F_G_D1"/>
    <property type="match status" value="1"/>
</dbReference>
<dbReference type="Pfam" id="PF07559">
    <property type="entry name" value="FlgE_D2"/>
    <property type="match status" value="1"/>
</dbReference>
<dbReference type="GO" id="GO:0005829">
    <property type="term" value="C:cytosol"/>
    <property type="evidence" value="ECO:0007669"/>
    <property type="project" value="TreeGrafter"/>
</dbReference>
<comment type="function">
    <text evidence="5">A flexible structure which links the flagellar filament to the drive apparatus in the basal body.</text>
</comment>
<comment type="caution">
    <text evidence="10">The sequence shown here is derived from an EMBL/GenBank/DDBJ whole genome shotgun (WGS) entry which is preliminary data.</text>
</comment>
<dbReference type="InterPro" id="IPR037058">
    <property type="entry name" value="Falgellar_hook_FlgE_sf"/>
</dbReference>
<keyword evidence="11" id="KW-1185">Reference proteome</keyword>
<dbReference type="GO" id="GO:0009425">
    <property type="term" value="C:bacterial-type flagellum basal body"/>
    <property type="evidence" value="ECO:0007669"/>
    <property type="project" value="UniProtKB-SubCell"/>
</dbReference>
<dbReference type="InterPro" id="IPR010930">
    <property type="entry name" value="Flg_bb/hook_C_dom"/>
</dbReference>
<evidence type="ECO:0000256" key="1">
    <source>
        <dbReference type="ARBA" id="ARBA00004117"/>
    </source>
</evidence>
<keyword evidence="4 5" id="KW-0975">Bacterial flagellum</keyword>
<sequence>MGFSQALSGLNAAATNLDVIGNNIANSQTVGFKAGRTLFADVFAGAQAGLGTKVAAVMQTFNSGTLENTGRNLDVAISGNGFFRLIQNGEAVYSRNGQFNLDASGYIVNAQGARLTGYSEGVIGSDPEPIFISTGGLQATATTQVNATLNLDSATDAIDRGTVAFDPADDATYSYTSNITIYDSQGNAHPTTLYFSKVADNSWEVNMSRGGELATNTGSITFDVNGVLDTVTNLDSFQFSPGGGVADLDLALDLDGTTQFGNDFELTAATQDGYAAGSLVGIVIDDRGNVVANYANAQTRVLSTITIANFTNPEGLEPIGDNVWVESPASGQPIENSPGVGLAGTVSSGVVENSNVDLTRELVNLIIAQRNYQANAQTIKVQDEVLQSAVNLR</sequence>
<dbReference type="EMBL" id="SRLE01000008">
    <property type="protein sequence ID" value="TGD73136.1"/>
    <property type="molecule type" value="Genomic_DNA"/>
</dbReference>
<accession>A0A4Z0M115</accession>
<dbReference type="PANTHER" id="PTHR30435">
    <property type="entry name" value="FLAGELLAR PROTEIN"/>
    <property type="match status" value="1"/>
</dbReference>
<evidence type="ECO:0000313" key="11">
    <source>
        <dbReference type="Proteomes" id="UP000298050"/>
    </source>
</evidence>
<evidence type="ECO:0000259" key="7">
    <source>
        <dbReference type="Pfam" id="PF06429"/>
    </source>
</evidence>
<evidence type="ECO:0000256" key="2">
    <source>
        <dbReference type="ARBA" id="ARBA00009677"/>
    </source>
</evidence>
<dbReference type="AlphaFoldDB" id="A0A4Z0M115"/>
<reference evidence="10 11" key="1">
    <citation type="submission" date="2019-04" db="EMBL/GenBank/DDBJ databases">
        <title>Taxonomy of novel Haliea sp. from mangrove soil of West Coast of India.</title>
        <authorList>
            <person name="Verma A."/>
            <person name="Kumar P."/>
            <person name="Krishnamurthi S."/>
        </authorList>
    </citation>
    <scope>NUCLEOTIDE SEQUENCE [LARGE SCALE GENOMIC DNA]</scope>
    <source>
        <strain evidence="10 11">SAOS-164</strain>
    </source>
</reference>
<evidence type="ECO:0000259" key="6">
    <source>
        <dbReference type="Pfam" id="PF00460"/>
    </source>
</evidence>
<evidence type="ECO:0000313" key="10">
    <source>
        <dbReference type="EMBL" id="TGD73136.1"/>
    </source>
</evidence>
<dbReference type="Pfam" id="PF06429">
    <property type="entry name" value="Flg_bbr_C"/>
    <property type="match status" value="1"/>
</dbReference>
<dbReference type="GO" id="GO:0009424">
    <property type="term" value="C:bacterial-type flagellum hook"/>
    <property type="evidence" value="ECO:0007669"/>
    <property type="project" value="TreeGrafter"/>
</dbReference>
<feature type="domain" description="Flagellar basal body rod protein N-terminal" evidence="6">
    <location>
        <begin position="6"/>
        <end position="33"/>
    </location>
</feature>
<comment type="similarity">
    <text evidence="2 5">Belongs to the flagella basal body rod proteins family.</text>
</comment>
<feature type="domain" description="Flagellar hook protein FlgE/F/G-like D1" evidence="9">
    <location>
        <begin position="76"/>
        <end position="129"/>
    </location>
</feature>
<keyword evidence="10" id="KW-0966">Cell projection</keyword>
<keyword evidence="10" id="KW-0282">Flagellum</keyword>
<dbReference type="NCBIfam" id="NF004238">
    <property type="entry name" value="PRK05682.1-1"/>
    <property type="match status" value="1"/>
</dbReference>
<protein>
    <recommendedName>
        <fullName evidence="3 5">Flagellar hook protein FlgE</fullName>
    </recommendedName>
</protein>
<dbReference type="Gene3D" id="2.60.98.20">
    <property type="entry name" value="Flagellar hook protein FlgE"/>
    <property type="match status" value="1"/>
</dbReference>
<evidence type="ECO:0000259" key="9">
    <source>
        <dbReference type="Pfam" id="PF22692"/>
    </source>
</evidence>
<dbReference type="InterPro" id="IPR011491">
    <property type="entry name" value="FlgE_D2"/>
</dbReference>
<comment type="subcellular location">
    <subcellularLocation>
        <location evidence="1 5">Bacterial flagellum basal body</location>
    </subcellularLocation>
</comment>
<dbReference type="Proteomes" id="UP000298050">
    <property type="component" value="Unassembled WGS sequence"/>
</dbReference>
<evidence type="ECO:0000256" key="5">
    <source>
        <dbReference type="RuleBase" id="RU362116"/>
    </source>
</evidence>
<dbReference type="PANTHER" id="PTHR30435:SF1">
    <property type="entry name" value="FLAGELLAR HOOK PROTEIN FLGE"/>
    <property type="match status" value="1"/>
</dbReference>
<dbReference type="GO" id="GO:0071978">
    <property type="term" value="P:bacterial-type flagellum-dependent swarming motility"/>
    <property type="evidence" value="ECO:0007669"/>
    <property type="project" value="TreeGrafter"/>
</dbReference>
<dbReference type="InterPro" id="IPR037925">
    <property type="entry name" value="FlgE/F/G-like"/>
</dbReference>
<dbReference type="InterPro" id="IPR053967">
    <property type="entry name" value="LlgE_F_G-like_D1"/>
</dbReference>
<feature type="domain" description="Flagellar basal-body/hook protein C-terminal" evidence="7">
    <location>
        <begin position="348"/>
        <end position="392"/>
    </location>
</feature>
<name>A0A4Z0M115_9GAMM</name>
<dbReference type="InterPro" id="IPR020013">
    <property type="entry name" value="Flagellar_FlgE/F/G"/>
</dbReference>
<evidence type="ECO:0000256" key="4">
    <source>
        <dbReference type="ARBA" id="ARBA00023143"/>
    </source>
</evidence>
<dbReference type="InterPro" id="IPR001444">
    <property type="entry name" value="Flag_bb_rod_N"/>
</dbReference>
<feature type="domain" description="Flagellar hook protein FlgE D2" evidence="8">
    <location>
        <begin position="150"/>
        <end position="274"/>
    </location>
</feature>
<dbReference type="RefSeq" id="WP_135444448.1">
    <property type="nucleotide sequence ID" value="NZ_SRLE01000008.1"/>
</dbReference>
<evidence type="ECO:0000256" key="3">
    <source>
        <dbReference type="ARBA" id="ARBA00019015"/>
    </source>
</evidence>
<dbReference type="Pfam" id="PF00460">
    <property type="entry name" value="Flg_bb_rod"/>
    <property type="match status" value="1"/>
</dbReference>